<dbReference type="EMBL" id="KN823202">
    <property type="protein sequence ID" value="KIO19804.1"/>
    <property type="molecule type" value="Genomic_DNA"/>
</dbReference>
<dbReference type="Proteomes" id="UP000054248">
    <property type="component" value="Unassembled WGS sequence"/>
</dbReference>
<protein>
    <recommendedName>
        <fullName evidence="4">F-box domain-containing protein</fullName>
    </recommendedName>
</protein>
<dbReference type="OrthoDB" id="3238708at2759"/>
<gene>
    <name evidence="2" type="ORF">M407DRAFT_30551</name>
</gene>
<evidence type="ECO:0008006" key="4">
    <source>
        <dbReference type="Google" id="ProtNLM"/>
    </source>
</evidence>
<evidence type="ECO:0000313" key="3">
    <source>
        <dbReference type="Proteomes" id="UP000054248"/>
    </source>
</evidence>
<name>A0A0C3Q804_9AGAM</name>
<accession>A0A0C3Q804</accession>
<evidence type="ECO:0000313" key="2">
    <source>
        <dbReference type="EMBL" id="KIO19804.1"/>
    </source>
</evidence>
<organism evidence="2 3">
    <name type="scientific">Tulasnella calospora MUT 4182</name>
    <dbReference type="NCBI Taxonomy" id="1051891"/>
    <lineage>
        <taxon>Eukaryota</taxon>
        <taxon>Fungi</taxon>
        <taxon>Dikarya</taxon>
        <taxon>Basidiomycota</taxon>
        <taxon>Agaricomycotina</taxon>
        <taxon>Agaricomycetes</taxon>
        <taxon>Cantharellales</taxon>
        <taxon>Tulasnellaceae</taxon>
        <taxon>Tulasnella</taxon>
    </lineage>
</organism>
<reference evidence="3" key="2">
    <citation type="submission" date="2015-01" db="EMBL/GenBank/DDBJ databases">
        <title>Evolutionary Origins and Diversification of the Mycorrhizal Mutualists.</title>
        <authorList>
            <consortium name="DOE Joint Genome Institute"/>
            <consortium name="Mycorrhizal Genomics Consortium"/>
            <person name="Kohler A."/>
            <person name="Kuo A."/>
            <person name="Nagy L.G."/>
            <person name="Floudas D."/>
            <person name="Copeland A."/>
            <person name="Barry K.W."/>
            <person name="Cichocki N."/>
            <person name="Veneault-Fourrey C."/>
            <person name="LaButti K."/>
            <person name="Lindquist E.A."/>
            <person name="Lipzen A."/>
            <person name="Lundell T."/>
            <person name="Morin E."/>
            <person name="Murat C."/>
            <person name="Riley R."/>
            <person name="Ohm R."/>
            <person name="Sun H."/>
            <person name="Tunlid A."/>
            <person name="Henrissat B."/>
            <person name="Grigoriev I.V."/>
            <person name="Hibbett D.S."/>
            <person name="Martin F."/>
        </authorList>
    </citation>
    <scope>NUCLEOTIDE SEQUENCE [LARGE SCALE GENOMIC DNA]</scope>
    <source>
        <strain evidence="3">MUT 4182</strain>
    </source>
</reference>
<sequence>MTRIYYRIVAQPEYHNREMTGLSDQWKGPHEPELLGSSNISPDQQTHLQSPIERLPAELLTIVLYLALPPIDLKVREDLDDPCTDYMKALYQLQLVSKRWKEVLDTTPGVWAVVSGGFPDQQNIANMDKSHNYSLTVYSTSTKLEETEDDVGSCLEFLQLIEHTRHRWRVLRLDGVLPGDLPHYLTEPAPILESIHISSFPGDPDDAEVLTLFGHHVSAIRHVDLMNIAFHPGPSPFHDLICFKLYDTRGNRIPIDWIMEVLRGSPRIERLWLVDMDLQMPTLSTPIAVMDLTHLKSFRICGIDGRAIEYITRRINAPNCIQFNFSFDGRDVEDYDTSLILDSALILFEPILQSLVHKMSNPSLSIGVDNIFWGQHPPLLDPKSRLNLFFLLDISGVPFVAVIRWVDRVVEPTHSNRGPDQRPLEGALGISSATPLADTEIVSRLKHLNSITQISAGTFDVDASQLFRMLAEAGPEPCFPHLRQLNVHAFRWEARELLEMVRARLSQPSQLVPHLTVVIQAETYPSFADPGNRVVFNPDILREIRAVKGVNVAFSGGEDNWELRILAFSLYVVSATIYSWTANTPIKEWINRSFKPLGMTIVVDHNPPDILMTVIQNRLAGNKLHKTVGVHHSTSYRLNF</sequence>
<keyword evidence="3" id="KW-1185">Reference proteome</keyword>
<dbReference type="AlphaFoldDB" id="A0A0C3Q804"/>
<evidence type="ECO:0000256" key="1">
    <source>
        <dbReference type="SAM" id="MobiDB-lite"/>
    </source>
</evidence>
<dbReference type="HOGENOM" id="CLU_427725_0_0_1"/>
<feature type="compositionally biased region" description="Polar residues" evidence="1">
    <location>
        <begin position="36"/>
        <end position="48"/>
    </location>
</feature>
<reference evidence="2 3" key="1">
    <citation type="submission" date="2014-04" db="EMBL/GenBank/DDBJ databases">
        <authorList>
            <consortium name="DOE Joint Genome Institute"/>
            <person name="Kuo A."/>
            <person name="Girlanda M."/>
            <person name="Perotto S."/>
            <person name="Kohler A."/>
            <person name="Nagy L.G."/>
            <person name="Floudas D."/>
            <person name="Copeland A."/>
            <person name="Barry K.W."/>
            <person name="Cichocki N."/>
            <person name="Veneault-Fourrey C."/>
            <person name="LaButti K."/>
            <person name="Lindquist E.A."/>
            <person name="Lipzen A."/>
            <person name="Lundell T."/>
            <person name="Morin E."/>
            <person name="Murat C."/>
            <person name="Sun H."/>
            <person name="Tunlid A."/>
            <person name="Henrissat B."/>
            <person name="Grigoriev I.V."/>
            <person name="Hibbett D.S."/>
            <person name="Martin F."/>
            <person name="Nordberg H.P."/>
            <person name="Cantor M.N."/>
            <person name="Hua S.X."/>
        </authorList>
    </citation>
    <scope>NUCLEOTIDE SEQUENCE [LARGE SCALE GENOMIC DNA]</scope>
    <source>
        <strain evidence="2 3">MUT 4182</strain>
    </source>
</reference>
<proteinExistence type="predicted"/>
<feature type="region of interest" description="Disordered" evidence="1">
    <location>
        <begin position="22"/>
        <end position="48"/>
    </location>
</feature>